<evidence type="ECO:0000256" key="3">
    <source>
        <dbReference type="ARBA" id="ARBA00022741"/>
    </source>
</evidence>
<evidence type="ECO:0000256" key="9">
    <source>
        <dbReference type="HAMAP-Rule" id="MF_01897"/>
    </source>
</evidence>
<dbReference type="InterPro" id="IPR002205">
    <property type="entry name" value="Topo_IIA_dom_A"/>
</dbReference>
<dbReference type="InterPro" id="IPR006691">
    <property type="entry name" value="GyrA/parC_rep"/>
</dbReference>
<dbReference type="Gene3D" id="3.90.199.10">
    <property type="entry name" value="Topoisomerase II, domain 5"/>
    <property type="match status" value="1"/>
</dbReference>
<feature type="coiled-coil region" evidence="11">
    <location>
        <begin position="432"/>
        <end position="487"/>
    </location>
</feature>
<dbReference type="GO" id="GO:0003677">
    <property type="term" value="F:DNA binding"/>
    <property type="evidence" value="ECO:0007669"/>
    <property type="project" value="UniProtKB-UniRule"/>
</dbReference>
<dbReference type="PANTHER" id="PTHR43493:SF5">
    <property type="entry name" value="DNA GYRASE SUBUNIT A, CHLOROPLASTIC_MITOCHONDRIAL"/>
    <property type="match status" value="1"/>
</dbReference>
<evidence type="ECO:0000256" key="4">
    <source>
        <dbReference type="ARBA" id="ARBA00022840"/>
    </source>
</evidence>
<proteinExistence type="inferred from homology"/>
<dbReference type="NCBIfam" id="NF004044">
    <property type="entry name" value="PRK05561.1"/>
    <property type="match status" value="1"/>
</dbReference>
<dbReference type="FunFam" id="3.30.1360.40:FF:000002">
    <property type="entry name" value="DNA gyrase subunit A"/>
    <property type="match status" value="1"/>
</dbReference>
<dbReference type="HAMAP" id="MF_01897">
    <property type="entry name" value="GyrA"/>
    <property type="match status" value="1"/>
</dbReference>
<protein>
    <recommendedName>
        <fullName evidence="9">DNA gyrase subunit A</fullName>
        <ecNumber evidence="9">5.6.2.2</ecNumber>
    </recommendedName>
</protein>
<accession>A0A377GZQ7</accession>
<dbReference type="CDD" id="cd00187">
    <property type="entry name" value="TOP4c"/>
    <property type="match status" value="1"/>
</dbReference>
<dbReference type="PANTHER" id="PTHR43493">
    <property type="entry name" value="DNA GYRASE/TOPOISOMERASE SUBUNIT A"/>
    <property type="match status" value="1"/>
</dbReference>
<dbReference type="GO" id="GO:0006261">
    <property type="term" value="P:DNA-templated DNA replication"/>
    <property type="evidence" value="ECO:0007669"/>
    <property type="project" value="UniProtKB-UniRule"/>
</dbReference>
<dbReference type="InterPro" id="IPR035516">
    <property type="entry name" value="Gyrase/topoIV_suA_C"/>
</dbReference>
<dbReference type="EC" id="5.6.2.2" evidence="9"/>
<comment type="subunit">
    <text evidence="9">Heterotetramer, composed of two GyrA and two GyrB chains. In the heterotetramer, GyrA contains the active site tyrosine that forms a transient covalent intermediate with DNA, while GyrB binds cofactors and catalyzes ATP hydrolysis.</text>
</comment>
<feature type="domain" description="Topo IIA-type catalytic" evidence="13">
    <location>
        <begin position="30"/>
        <end position="494"/>
    </location>
</feature>
<dbReference type="Gene3D" id="1.10.268.10">
    <property type="entry name" value="Topoisomerase, domain 3"/>
    <property type="match status" value="1"/>
</dbReference>
<dbReference type="RefSeq" id="WP_115271201.1">
    <property type="nucleotide sequence ID" value="NZ_CASFEE010000019.1"/>
</dbReference>
<comment type="similarity">
    <text evidence="2 9">Belongs to the type II topoisomerase GyrA/ParC subunit family.</text>
</comment>
<dbReference type="EMBL" id="UGGU01000003">
    <property type="protein sequence ID" value="STO32242.1"/>
    <property type="molecule type" value="Genomic_DNA"/>
</dbReference>
<dbReference type="AlphaFoldDB" id="A0A377GZQ7"/>
<organism evidence="14 15">
    <name type="scientific">Fusobacterium necrogenes</name>
    <dbReference type="NCBI Taxonomy" id="858"/>
    <lineage>
        <taxon>Bacteria</taxon>
        <taxon>Fusobacteriati</taxon>
        <taxon>Fusobacteriota</taxon>
        <taxon>Fusobacteriia</taxon>
        <taxon>Fusobacteriales</taxon>
        <taxon>Fusobacteriaceae</taxon>
        <taxon>Fusobacterium</taxon>
    </lineage>
</organism>
<evidence type="ECO:0000259" key="13">
    <source>
        <dbReference type="PROSITE" id="PS52040"/>
    </source>
</evidence>
<dbReference type="FunFam" id="1.10.268.10:FF:000001">
    <property type="entry name" value="DNA gyrase subunit A"/>
    <property type="match status" value="1"/>
</dbReference>
<dbReference type="Pfam" id="PF00521">
    <property type="entry name" value="DNA_topoisoIV"/>
    <property type="match status" value="1"/>
</dbReference>
<dbReference type="Pfam" id="PF03989">
    <property type="entry name" value="DNA_gyraseA_C"/>
    <property type="match status" value="6"/>
</dbReference>
<dbReference type="FunFam" id="3.90.199.10:FF:000001">
    <property type="entry name" value="DNA gyrase subunit A"/>
    <property type="match status" value="1"/>
</dbReference>
<keyword evidence="9" id="KW-0963">Cytoplasm</keyword>
<keyword evidence="7 9" id="KW-0413">Isomerase</keyword>
<keyword evidence="3 9" id="KW-0547">Nucleotide-binding</keyword>
<dbReference type="InterPro" id="IPR005743">
    <property type="entry name" value="GyrA"/>
</dbReference>
<dbReference type="OrthoDB" id="9806486at2"/>
<keyword evidence="6 9" id="KW-0238">DNA-binding</keyword>
<keyword evidence="15" id="KW-1185">Reference proteome</keyword>
<dbReference type="SUPFAM" id="SSF101904">
    <property type="entry name" value="GyrA/ParC C-terminal domain-like"/>
    <property type="match status" value="1"/>
</dbReference>
<evidence type="ECO:0000256" key="10">
    <source>
        <dbReference type="PROSITE-ProRule" id="PRU01384"/>
    </source>
</evidence>
<evidence type="ECO:0000256" key="11">
    <source>
        <dbReference type="SAM" id="Coils"/>
    </source>
</evidence>
<dbReference type="FunFam" id="2.120.10.90:FF:000005">
    <property type="entry name" value="DNA topoisomerase 4 subunit A"/>
    <property type="match status" value="1"/>
</dbReference>
<dbReference type="NCBIfam" id="NF004043">
    <property type="entry name" value="PRK05560.1"/>
    <property type="match status" value="1"/>
</dbReference>
<dbReference type="SMART" id="SM00434">
    <property type="entry name" value="TOP4c"/>
    <property type="match status" value="1"/>
</dbReference>
<dbReference type="Gene3D" id="3.30.1360.40">
    <property type="match status" value="1"/>
</dbReference>
<gene>
    <name evidence="9 14" type="primary">gyrA</name>
    <name evidence="14" type="ORF">NCTC10723_01735</name>
</gene>
<evidence type="ECO:0000256" key="8">
    <source>
        <dbReference type="ARBA" id="ARBA00063644"/>
    </source>
</evidence>
<comment type="subcellular location">
    <subcellularLocation>
        <location evidence="9">Cytoplasm</location>
    </subcellularLocation>
</comment>
<keyword evidence="5 9" id="KW-0799">Topoisomerase</keyword>
<keyword evidence="4 9" id="KW-0067">ATP-binding</keyword>
<dbReference type="GO" id="GO:0006265">
    <property type="term" value="P:DNA topological change"/>
    <property type="evidence" value="ECO:0007669"/>
    <property type="project" value="UniProtKB-UniRule"/>
</dbReference>
<evidence type="ECO:0000256" key="12">
    <source>
        <dbReference type="SAM" id="MobiDB-lite"/>
    </source>
</evidence>
<dbReference type="GO" id="GO:0034335">
    <property type="term" value="F:DNA negative supercoiling activity"/>
    <property type="evidence" value="ECO:0007669"/>
    <property type="project" value="UniProtKB-ARBA"/>
</dbReference>
<reference evidence="14 15" key="1">
    <citation type="submission" date="2018-06" db="EMBL/GenBank/DDBJ databases">
        <authorList>
            <consortium name="Pathogen Informatics"/>
            <person name="Doyle S."/>
        </authorList>
    </citation>
    <scope>NUCLEOTIDE SEQUENCE [LARGE SCALE GENOMIC DNA]</scope>
    <source>
        <strain evidence="14 15">NCTC10723</strain>
    </source>
</reference>
<comment type="miscellaneous">
    <text evidence="9">Few gyrases are as efficient as E.coli at forming negative supercoils. Not all organisms have 2 type II topoisomerases; in organisms with a single type II topoisomerase this enzyme also has to decatenate newly replicated chromosomes.</text>
</comment>
<comment type="function">
    <text evidence="9">A type II topoisomerase that negatively supercoils closed circular double-stranded (ds) DNA in an ATP-dependent manner to modulate DNA topology and maintain chromosomes in an underwound state. Negative supercoiling favors strand separation, and DNA replication, transcription, recombination and repair, all of which involve strand separation. Also able to catalyze the interconversion of other topological isomers of dsDNA rings, including catenanes and knotted rings. Type II topoisomerases break and join 2 DNA strands simultaneously in an ATP-dependent manner.</text>
</comment>
<evidence type="ECO:0000256" key="5">
    <source>
        <dbReference type="ARBA" id="ARBA00023029"/>
    </source>
</evidence>
<feature type="compositionally biased region" description="Acidic residues" evidence="12">
    <location>
        <begin position="835"/>
        <end position="847"/>
    </location>
</feature>
<sequence length="847" mass="95750">MSNINNRYIEDEMKESYLDYSMSVIVSRALPDVRDGMKPVHRRILFAMNELGMSFDKPYKKSARIVGEVLGKYHPHGDSAVYGTMVRMAQDFNYRYPLISGHGNFGSIDGDSAAAMRYTEARMAKISNELLEDIDKNTIDFRKNFDDSLDEPTVLPAKLPNLLLNGATGIAVGMATNIPPHNLGEIVDGTLALIDNPELAPLDLMEYIKGPDFPTGGIIDGDKGIKDAYMTGRGKVRVRGKIEIEELKNGKINIIIREIPYQLNKATLIEKIAELVKDKKIVGISDLRDESDRDGIRVVIELKKGEEPELILNKLYKYTDLQSTFGIIMLALVNNTPKVLNLKQIIEEYIKHRFEVITRRTEFNLDKAEKRAHILQGYRIALNNIDRIIELVRAATDGNQAREQLIEKYGFTDVQARAILDMKLQRLTGLERDKVEAEYQEIEKYIGELKDILAHDSKIYDIMKNELQELKDKYNDERRTIIEKERKEISPEDLIKDEEVILTFTNKGYVKRMELSKYKAQRRGGKGVASQNTVEDDFVENIESASNLDTLMVFTNQGRVYNIKVYEIPETSKQSRGRLIGNIINLKDDEKIRAIIKTRDFSNENEVIFVTKEGIVKKTNLSEFKNINSSGLKAIKLKEKDDIIYVGMIQDIEKEQLLIATERGYSVRFICGEIRTTGRDTMGVKGLTLREGDTVVSALLIKDIENSSILTITENGYGKRTRIDEYPLQSRSGKGVINLRCSPKTGAVVSVLTVSNGEQLMAITSSGVIIRIAVEDIVLYGRATQGVIIMKVNGKDEKVVSITRVKSEDSEEEDIEKAEQAATIDEELTSKEIESSEEEELIEETVD</sequence>
<evidence type="ECO:0000256" key="1">
    <source>
        <dbReference type="ARBA" id="ARBA00000185"/>
    </source>
</evidence>
<dbReference type="GO" id="GO:0005694">
    <property type="term" value="C:chromosome"/>
    <property type="evidence" value="ECO:0007669"/>
    <property type="project" value="InterPro"/>
</dbReference>
<dbReference type="GO" id="GO:0009330">
    <property type="term" value="C:DNA topoisomerase type II (double strand cut, ATP-hydrolyzing) complex"/>
    <property type="evidence" value="ECO:0007669"/>
    <property type="project" value="TreeGrafter"/>
</dbReference>
<dbReference type="SUPFAM" id="SSF56719">
    <property type="entry name" value="Type II DNA topoisomerase"/>
    <property type="match status" value="1"/>
</dbReference>
<feature type="short sequence motif" description="GyrA-box" evidence="9">
    <location>
        <begin position="521"/>
        <end position="527"/>
    </location>
</feature>
<evidence type="ECO:0000256" key="6">
    <source>
        <dbReference type="ARBA" id="ARBA00023125"/>
    </source>
</evidence>
<feature type="active site" description="O-(5'-phospho-DNA)-tyrosine intermediate" evidence="9 10">
    <location>
        <position position="118"/>
    </location>
</feature>
<dbReference type="InterPro" id="IPR013758">
    <property type="entry name" value="Topo_IIA_A/C_ab"/>
</dbReference>
<dbReference type="PROSITE" id="PS52040">
    <property type="entry name" value="TOPO_IIA"/>
    <property type="match status" value="1"/>
</dbReference>
<keyword evidence="11" id="KW-0175">Coiled coil</keyword>
<dbReference type="InterPro" id="IPR013757">
    <property type="entry name" value="Topo_IIA_A_a_sf"/>
</dbReference>
<dbReference type="GO" id="GO:0005524">
    <property type="term" value="F:ATP binding"/>
    <property type="evidence" value="ECO:0007669"/>
    <property type="project" value="UniProtKB-UniRule"/>
</dbReference>
<dbReference type="Gene3D" id="2.120.10.90">
    <property type="entry name" value="DNA gyrase/topoisomerase IV, subunit A, C-terminal"/>
    <property type="match status" value="1"/>
</dbReference>
<comment type="catalytic activity">
    <reaction evidence="1 9 10">
        <text>ATP-dependent breakage, passage and rejoining of double-stranded DNA.</text>
        <dbReference type="EC" id="5.6.2.2"/>
    </reaction>
</comment>
<dbReference type="InterPro" id="IPR050220">
    <property type="entry name" value="Type_II_DNA_Topoisomerases"/>
</dbReference>
<dbReference type="NCBIfam" id="TIGR01063">
    <property type="entry name" value="gyrA"/>
    <property type="match status" value="1"/>
</dbReference>
<dbReference type="Proteomes" id="UP000255328">
    <property type="component" value="Unassembled WGS sequence"/>
</dbReference>
<name>A0A377GZQ7_9FUSO</name>
<dbReference type="InterPro" id="IPR013760">
    <property type="entry name" value="Topo_IIA-like_dom_sf"/>
</dbReference>
<comment type="subunit">
    <text evidence="8">Heterotetramer composed of ParC and ParE.</text>
</comment>
<dbReference type="GO" id="GO:0005737">
    <property type="term" value="C:cytoplasm"/>
    <property type="evidence" value="ECO:0007669"/>
    <property type="project" value="UniProtKB-SubCell"/>
</dbReference>
<feature type="region of interest" description="Disordered" evidence="12">
    <location>
        <begin position="804"/>
        <end position="847"/>
    </location>
</feature>
<evidence type="ECO:0000313" key="14">
    <source>
        <dbReference type="EMBL" id="STO32242.1"/>
    </source>
</evidence>
<evidence type="ECO:0000256" key="7">
    <source>
        <dbReference type="ARBA" id="ARBA00023235"/>
    </source>
</evidence>
<evidence type="ECO:0000256" key="2">
    <source>
        <dbReference type="ARBA" id="ARBA00008263"/>
    </source>
</evidence>
<evidence type="ECO:0000313" key="15">
    <source>
        <dbReference type="Proteomes" id="UP000255328"/>
    </source>
</evidence>